<sequence>MDIVEQEEMDQYWSQYPHRLCLCWSHAQRPFRLVDALLYELGTPPVIRRDVRKPTDPGNTNSAGGKPEALHLVIPTENTVSNQLFSRLKYRYPAYIAFSDGSALSEVTAESYNFSIIYKHLPEKSFGFLDFKRQSFALAS</sequence>
<reference evidence="1 2" key="1">
    <citation type="journal article" date="2013" name="PLoS Genet.">
        <title>The genome and development-dependent transcriptomes of Pyronema confluens: a window into fungal evolution.</title>
        <authorList>
            <person name="Traeger S."/>
            <person name="Altegoer F."/>
            <person name="Freitag M."/>
            <person name="Gabaldon T."/>
            <person name="Kempken F."/>
            <person name="Kumar A."/>
            <person name="Marcet-Houben M."/>
            <person name="Poggeler S."/>
            <person name="Stajich J.E."/>
            <person name="Nowrousian M."/>
        </authorList>
    </citation>
    <scope>NUCLEOTIDE SEQUENCE [LARGE SCALE GENOMIC DNA]</scope>
    <source>
        <strain evidence="2">CBS 100304</strain>
        <tissue evidence="1">Vegetative mycelium</tissue>
    </source>
</reference>
<accession>U4L5R5</accession>
<keyword evidence="2" id="KW-1185">Reference proteome</keyword>
<dbReference type="EMBL" id="HF935252">
    <property type="protein sequence ID" value="CCX05385.1"/>
    <property type="molecule type" value="Genomic_DNA"/>
</dbReference>
<dbReference type="Proteomes" id="UP000018144">
    <property type="component" value="Unassembled WGS sequence"/>
</dbReference>
<proteinExistence type="predicted"/>
<dbReference type="AlphaFoldDB" id="U4L5R5"/>
<protein>
    <submittedName>
        <fullName evidence="1">Uncharacterized protein</fullName>
    </submittedName>
</protein>
<organism evidence="1 2">
    <name type="scientific">Pyronema omphalodes (strain CBS 100304)</name>
    <name type="common">Pyronema confluens</name>
    <dbReference type="NCBI Taxonomy" id="1076935"/>
    <lineage>
        <taxon>Eukaryota</taxon>
        <taxon>Fungi</taxon>
        <taxon>Dikarya</taxon>
        <taxon>Ascomycota</taxon>
        <taxon>Pezizomycotina</taxon>
        <taxon>Pezizomycetes</taxon>
        <taxon>Pezizales</taxon>
        <taxon>Pyronemataceae</taxon>
        <taxon>Pyronema</taxon>
    </lineage>
</organism>
<evidence type="ECO:0000313" key="2">
    <source>
        <dbReference type="Proteomes" id="UP000018144"/>
    </source>
</evidence>
<gene>
    <name evidence="1" type="ORF">PCON_04972</name>
</gene>
<name>U4L5R5_PYROM</name>
<evidence type="ECO:0000313" key="1">
    <source>
        <dbReference type="EMBL" id="CCX05385.1"/>
    </source>
</evidence>